<evidence type="ECO:0000256" key="1">
    <source>
        <dbReference type="ARBA" id="ARBA00022837"/>
    </source>
</evidence>
<evidence type="ECO:0000259" key="2">
    <source>
        <dbReference type="PROSITE" id="PS50222"/>
    </source>
</evidence>
<comment type="caution">
    <text evidence="3">The sequence shown here is derived from an EMBL/GenBank/DDBJ whole genome shotgun (WGS) entry which is preliminary data.</text>
</comment>
<dbReference type="AlphaFoldDB" id="A0ABD1PZZ1"/>
<protein>
    <submittedName>
        <fullName evidence="3">Calcium-binding protein CML22</fullName>
    </submittedName>
</protein>
<keyword evidence="4" id="KW-1185">Reference proteome</keyword>
<organism evidence="3 4">
    <name type="scientific">Abeliophyllum distichum</name>
    <dbReference type="NCBI Taxonomy" id="126358"/>
    <lineage>
        <taxon>Eukaryota</taxon>
        <taxon>Viridiplantae</taxon>
        <taxon>Streptophyta</taxon>
        <taxon>Embryophyta</taxon>
        <taxon>Tracheophyta</taxon>
        <taxon>Spermatophyta</taxon>
        <taxon>Magnoliopsida</taxon>
        <taxon>eudicotyledons</taxon>
        <taxon>Gunneridae</taxon>
        <taxon>Pentapetalae</taxon>
        <taxon>asterids</taxon>
        <taxon>lamiids</taxon>
        <taxon>Lamiales</taxon>
        <taxon>Oleaceae</taxon>
        <taxon>Forsythieae</taxon>
        <taxon>Abeliophyllum</taxon>
    </lineage>
</organism>
<dbReference type="InterPro" id="IPR018247">
    <property type="entry name" value="EF_Hand_1_Ca_BS"/>
</dbReference>
<proteinExistence type="predicted"/>
<dbReference type="PROSITE" id="PS00018">
    <property type="entry name" value="EF_HAND_1"/>
    <property type="match status" value="1"/>
</dbReference>
<reference evidence="4" key="1">
    <citation type="submission" date="2024-07" db="EMBL/GenBank/DDBJ databases">
        <title>Two chromosome-level genome assemblies of Korean endemic species Abeliophyllum distichum and Forsythia ovata (Oleaceae).</title>
        <authorList>
            <person name="Jang H."/>
        </authorList>
    </citation>
    <scope>NUCLEOTIDE SEQUENCE [LARGE SCALE GENOMIC DNA]</scope>
</reference>
<sequence length="204" mass="23781">MMEIKRNSSGKNNFRSIDSVILKFPQFKEGLKEIRGVFEKYDEDSNGTIDHEELKKCLHKLQFHVGEEEIDDLFYYCDVNENEGIQFNEFIVLLCLIYLLKDCSTSSNTTLKMELPQIDATFNTIIEVFLFLDKNGDGKLKKKDVVKALNEASPREKSPSHITRTRFEEMDWDRNGKVSFREFLFAFIKWVGIDSDDDGPEIQN</sequence>
<dbReference type="InterPro" id="IPR002048">
    <property type="entry name" value="EF_hand_dom"/>
</dbReference>
<accession>A0ABD1PZZ1</accession>
<keyword evidence="1" id="KW-0106">Calcium</keyword>
<dbReference type="EMBL" id="JBFOLK010000012">
    <property type="protein sequence ID" value="KAL2469505.1"/>
    <property type="molecule type" value="Genomic_DNA"/>
</dbReference>
<dbReference type="InterPro" id="IPR052591">
    <property type="entry name" value="CML21-like"/>
</dbReference>
<feature type="domain" description="EF-hand" evidence="2">
    <location>
        <begin position="29"/>
        <end position="64"/>
    </location>
</feature>
<dbReference type="SUPFAM" id="SSF47473">
    <property type="entry name" value="EF-hand"/>
    <property type="match status" value="1"/>
</dbReference>
<dbReference type="CDD" id="cd00051">
    <property type="entry name" value="EFh"/>
    <property type="match status" value="1"/>
</dbReference>
<dbReference type="Proteomes" id="UP001604336">
    <property type="component" value="Unassembled WGS sequence"/>
</dbReference>
<dbReference type="PROSITE" id="PS50222">
    <property type="entry name" value="EF_HAND_2"/>
    <property type="match status" value="3"/>
</dbReference>
<gene>
    <name evidence="3" type="ORF">Adt_37641</name>
</gene>
<dbReference type="SMART" id="SM00054">
    <property type="entry name" value="EFh"/>
    <property type="match status" value="4"/>
</dbReference>
<evidence type="ECO:0000313" key="4">
    <source>
        <dbReference type="Proteomes" id="UP001604336"/>
    </source>
</evidence>
<name>A0ABD1PZZ1_9LAMI</name>
<dbReference type="Pfam" id="PF13499">
    <property type="entry name" value="EF-hand_7"/>
    <property type="match status" value="2"/>
</dbReference>
<feature type="domain" description="EF-hand" evidence="2">
    <location>
        <begin position="120"/>
        <end position="155"/>
    </location>
</feature>
<evidence type="ECO:0000313" key="3">
    <source>
        <dbReference type="EMBL" id="KAL2469505.1"/>
    </source>
</evidence>
<feature type="domain" description="EF-hand" evidence="2">
    <location>
        <begin position="158"/>
        <end position="193"/>
    </location>
</feature>
<dbReference type="PANTHER" id="PTHR23064">
    <property type="entry name" value="TROPONIN"/>
    <property type="match status" value="1"/>
</dbReference>
<dbReference type="Gene3D" id="1.10.238.10">
    <property type="entry name" value="EF-hand"/>
    <property type="match status" value="2"/>
</dbReference>
<dbReference type="InterPro" id="IPR011992">
    <property type="entry name" value="EF-hand-dom_pair"/>
</dbReference>